<reference evidence="1" key="1">
    <citation type="journal article" date="2007" name="PLoS Biol.">
        <title>Rate of evolution in brain-expressed genes in humans and other primates.</title>
        <authorList>
            <person name="Wang H.-Y."/>
            <person name="Chien H.-C."/>
            <person name="Osada N."/>
            <person name="Hashimoto K."/>
            <person name="Sugano S."/>
            <person name="Gojobori T."/>
            <person name="Chou C.-K."/>
            <person name="Tsai S.-F."/>
            <person name="Wu C.-I."/>
            <person name="Shen C.-K.J."/>
        </authorList>
    </citation>
    <scope>NUCLEOTIDE SEQUENCE</scope>
</reference>
<accession>I7GDC2</accession>
<sequence length="43" mass="4752">MQRSILVRWPQAGSLSLCVSSELSAFPATSLHHPGLHITLFVY</sequence>
<name>I7GDC2_MACFA</name>
<organism evidence="1">
    <name type="scientific">Macaca fascicularis</name>
    <name type="common">Crab-eating macaque</name>
    <name type="synonym">Cynomolgus monkey</name>
    <dbReference type="NCBI Taxonomy" id="9541"/>
    <lineage>
        <taxon>Eukaryota</taxon>
        <taxon>Metazoa</taxon>
        <taxon>Chordata</taxon>
        <taxon>Craniata</taxon>
        <taxon>Vertebrata</taxon>
        <taxon>Euteleostomi</taxon>
        <taxon>Mammalia</taxon>
        <taxon>Eutheria</taxon>
        <taxon>Euarchontoglires</taxon>
        <taxon>Primates</taxon>
        <taxon>Haplorrhini</taxon>
        <taxon>Catarrhini</taxon>
        <taxon>Cercopithecidae</taxon>
        <taxon>Cercopithecinae</taxon>
        <taxon>Macaca</taxon>
    </lineage>
</organism>
<protein>
    <submittedName>
        <fullName evidence="1">Macaca fascicularis brain cDNA clone: QflA-21901, similar to human EH-domain containing 2 (EHD2), mRNA, RefSeq: NM_014601.2</fullName>
    </submittedName>
</protein>
<evidence type="ECO:0000313" key="1">
    <source>
        <dbReference type="EMBL" id="BAE90355.1"/>
    </source>
</evidence>
<proteinExistence type="evidence at transcript level"/>
<dbReference type="EMBL" id="AB173293">
    <property type="protein sequence ID" value="BAE90355.1"/>
    <property type="molecule type" value="mRNA"/>
</dbReference>
<dbReference type="AlphaFoldDB" id="I7GDC2"/>